<dbReference type="STRING" id="66420.A0A194PRR7"/>
<name>A0A194PRR7_PAPXU</name>
<dbReference type="CDD" id="cd04280">
    <property type="entry name" value="ZnMc_astacin_like"/>
    <property type="match status" value="1"/>
</dbReference>
<feature type="domain" description="Peptidase M12A" evidence="3">
    <location>
        <begin position="87"/>
        <end position="290"/>
    </location>
</feature>
<dbReference type="InterPro" id="IPR034035">
    <property type="entry name" value="Astacin-like_dom"/>
</dbReference>
<keyword evidence="1 2" id="KW-0482">Metalloprotease</keyword>
<keyword evidence="1 2" id="KW-0645">Protease</keyword>
<comment type="cofactor">
    <cofactor evidence="1 2">
        <name>Zn(2+)</name>
        <dbReference type="ChEBI" id="CHEBI:29105"/>
    </cofactor>
    <text evidence="1 2">Binds 1 zinc ion per subunit.</text>
</comment>
<evidence type="ECO:0000256" key="1">
    <source>
        <dbReference type="PROSITE-ProRule" id="PRU01211"/>
    </source>
</evidence>
<keyword evidence="2" id="KW-0732">Signal</keyword>
<evidence type="ECO:0000259" key="3">
    <source>
        <dbReference type="PROSITE" id="PS51864"/>
    </source>
</evidence>
<dbReference type="AlphaFoldDB" id="A0A194PRR7"/>
<evidence type="ECO:0000313" key="4">
    <source>
        <dbReference type="EMBL" id="KPI95444.1"/>
    </source>
</evidence>
<comment type="caution">
    <text evidence="1">Lacks conserved residue(s) required for the propagation of feature annotation.</text>
</comment>
<keyword evidence="1 2" id="KW-0479">Metal-binding</keyword>
<keyword evidence="1 2" id="KW-0862">Zinc</keyword>
<feature type="active site" evidence="1">
    <location>
        <position position="188"/>
    </location>
</feature>
<feature type="binding site" evidence="1">
    <location>
        <position position="191"/>
    </location>
    <ligand>
        <name>Zn(2+)</name>
        <dbReference type="ChEBI" id="CHEBI:29105"/>
        <note>catalytic</note>
    </ligand>
</feature>
<feature type="chain" id="PRO_5008443703" description="Metalloendopeptidase" evidence="2">
    <location>
        <begin position="17"/>
        <end position="294"/>
    </location>
</feature>
<accession>A0A194PRR7</accession>
<dbReference type="Proteomes" id="UP000053268">
    <property type="component" value="Unassembled WGS sequence"/>
</dbReference>
<dbReference type="PRINTS" id="PR00480">
    <property type="entry name" value="ASTACIN"/>
</dbReference>
<organism evidence="4 5">
    <name type="scientific">Papilio xuthus</name>
    <name type="common">Asian swallowtail butterfly</name>
    <dbReference type="NCBI Taxonomy" id="66420"/>
    <lineage>
        <taxon>Eukaryota</taxon>
        <taxon>Metazoa</taxon>
        <taxon>Ecdysozoa</taxon>
        <taxon>Arthropoda</taxon>
        <taxon>Hexapoda</taxon>
        <taxon>Insecta</taxon>
        <taxon>Pterygota</taxon>
        <taxon>Neoptera</taxon>
        <taxon>Endopterygota</taxon>
        <taxon>Lepidoptera</taxon>
        <taxon>Glossata</taxon>
        <taxon>Ditrysia</taxon>
        <taxon>Papilionoidea</taxon>
        <taxon>Papilionidae</taxon>
        <taxon>Papilioninae</taxon>
        <taxon>Papilio</taxon>
    </lineage>
</organism>
<dbReference type="InterPro" id="IPR024079">
    <property type="entry name" value="MetalloPept_cat_dom_sf"/>
</dbReference>
<keyword evidence="1 2" id="KW-0378">Hydrolase</keyword>
<feature type="binding site" evidence="1">
    <location>
        <position position="197"/>
    </location>
    <ligand>
        <name>Zn(2+)</name>
        <dbReference type="ChEBI" id="CHEBI:29105"/>
        <note>catalytic</note>
    </ligand>
</feature>
<dbReference type="InterPro" id="IPR006026">
    <property type="entry name" value="Peptidase_Metallo"/>
</dbReference>
<keyword evidence="5" id="KW-1185">Reference proteome</keyword>
<dbReference type="Pfam" id="PF01400">
    <property type="entry name" value="Astacin"/>
    <property type="match status" value="1"/>
</dbReference>
<reference evidence="4 5" key="1">
    <citation type="journal article" date="2015" name="Nat. Commun.">
        <title>Outbred genome sequencing and CRISPR/Cas9 gene editing in butterflies.</title>
        <authorList>
            <person name="Li X."/>
            <person name="Fan D."/>
            <person name="Zhang W."/>
            <person name="Liu G."/>
            <person name="Zhang L."/>
            <person name="Zhao L."/>
            <person name="Fang X."/>
            <person name="Chen L."/>
            <person name="Dong Y."/>
            <person name="Chen Y."/>
            <person name="Ding Y."/>
            <person name="Zhao R."/>
            <person name="Feng M."/>
            <person name="Zhu Y."/>
            <person name="Feng Y."/>
            <person name="Jiang X."/>
            <person name="Zhu D."/>
            <person name="Xiang H."/>
            <person name="Feng X."/>
            <person name="Li S."/>
            <person name="Wang J."/>
            <person name="Zhang G."/>
            <person name="Kronforst M.R."/>
            <person name="Wang W."/>
        </authorList>
    </citation>
    <scope>NUCLEOTIDE SEQUENCE [LARGE SCALE GENOMIC DNA]</scope>
    <source>
        <strain evidence="4">Ya'a_city_454_Px</strain>
        <tissue evidence="4">Whole body</tissue>
    </source>
</reference>
<dbReference type="GO" id="GO:0004222">
    <property type="term" value="F:metalloendopeptidase activity"/>
    <property type="evidence" value="ECO:0007669"/>
    <property type="project" value="UniProtKB-UniRule"/>
</dbReference>
<dbReference type="SMART" id="SM00235">
    <property type="entry name" value="ZnMc"/>
    <property type="match status" value="1"/>
</dbReference>
<dbReference type="GO" id="GO:0006508">
    <property type="term" value="P:proteolysis"/>
    <property type="evidence" value="ECO:0007669"/>
    <property type="project" value="UniProtKB-KW"/>
</dbReference>
<gene>
    <name evidence="4" type="ORF">RR46_08903</name>
</gene>
<evidence type="ECO:0000313" key="5">
    <source>
        <dbReference type="Proteomes" id="UP000053268"/>
    </source>
</evidence>
<proteinExistence type="predicted"/>
<dbReference type="PANTHER" id="PTHR10127">
    <property type="entry name" value="DISCOIDIN, CUB, EGF, LAMININ , AND ZINC METALLOPROTEASE DOMAIN CONTAINING"/>
    <property type="match status" value="1"/>
</dbReference>
<dbReference type="GO" id="GO:0008270">
    <property type="term" value="F:zinc ion binding"/>
    <property type="evidence" value="ECO:0007669"/>
    <property type="project" value="UniProtKB-UniRule"/>
</dbReference>
<dbReference type="PANTHER" id="PTHR10127:SF814">
    <property type="entry name" value="MEPRIN A SUBUNIT BETA"/>
    <property type="match status" value="1"/>
</dbReference>
<feature type="binding site" evidence="1">
    <location>
        <position position="187"/>
    </location>
    <ligand>
        <name>Zn(2+)</name>
        <dbReference type="ChEBI" id="CHEBI:29105"/>
        <note>catalytic</note>
    </ligand>
</feature>
<dbReference type="InterPro" id="IPR001506">
    <property type="entry name" value="Peptidase_M12A"/>
</dbReference>
<evidence type="ECO:0000256" key="2">
    <source>
        <dbReference type="RuleBase" id="RU361183"/>
    </source>
</evidence>
<dbReference type="Gene3D" id="3.40.390.10">
    <property type="entry name" value="Collagenase (Catalytic Domain)"/>
    <property type="match status" value="1"/>
</dbReference>
<feature type="signal peptide" evidence="2">
    <location>
        <begin position="1"/>
        <end position="16"/>
    </location>
</feature>
<dbReference type="SUPFAM" id="SSF55486">
    <property type="entry name" value="Metalloproteases ('zincins'), catalytic domain"/>
    <property type="match status" value="1"/>
</dbReference>
<dbReference type="EC" id="3.4.24.-" evidence="2"/>
<protein>
    <recommendedName>
        <fullName evidence="2">Metalloendopeptidase</fullName>
        <ecNumber evidence="2">3.4.24.-</ecNumber>
    </recommendedName>
</protein>
<sequence>MLRAVVVLCVIGLAASSPVLVRTDEEVQAFRDFLESTKSDDASQFIARSQASPSDNAEENSGKYQGDIVLDDVTIESMVKEYAMGRNAYVYPGTKWPENTVVWEYAEDQFDDIHKAAIQDGIKHIENSTCIKFRYRQPEDTNYVSLTGLPNGCYAHVGYWEERGVHTMNLALNTPGVGCFRHGTIVHEFMHIIGFFHMQSTHDRDDYVHIATENIIAGMEHNFDIYTTELVNNLGIEYDYVSCLHYGPRAFSANGEDTIIPLREHEGVMGQRVYITDKDWLRINRHYNCEGAWN</sequence>
<dbReference type="EMBL" id="KQ459596">
    <property type="protein sequence ID" value="KPI95444.1"/>
    <property type="molecule type" value="Genomic_DNA"/>
</dbReference>
<dbReference type="PROSITE" id="PS51864">
    <property type="entry name" value="ASTACIN"/>
    <property type="match status" value="1"/>
</dbReference>